<evidence type="ECO:0000256" key="1">
    <source>
        <dbReference type="ARBA" id="ARBA00022723"/>
    </source>
</evidence>
<accession>A0A5B9P4U5</accession>
<dbReference type="EC" id="3.1.-.-" evidence="5"/>
<dbReference type="Pfam" id="PF00149">
    <property type="entry name" value="Metallophos"/>
    <property type="match status" value="1"/>
</dbReference>
<dbReference type="KEGG" id="mff:MFFC18_11590"/>
<evidence type="ECO:0000256" key="3">
    <source>
        <dbReference type="SAM" id="Phobius"/>
    </source>
</evidence>
<name>A0A5B9P4U5_9BACT</name>
<keyword evidence="1" id="KW-0479">Metal-binding</keyword>
<dbReference type="InterPro" id="IPR004843">
    <property type="entry name" value="Calcineurin-like_PHP"/>
</dbReference>
<sequence length="386" mass="43484">MNLLLWIIAFIGHLGSWCVVYNRTHATSWPRKTRKRCEKLIIVAVLLPMFWFAARAISRRTISIWDLASEGKAEWLYLYLSVGLGVFFIGRWIRRKLQSPPDSLLSAQQSIIDAQRELGRNIYLTSLAKLLKRIPFNQSHLIAIDSFEVGLDRLPHELDGLKICHLSDFHLTGQIDLAYFERVVEETNRFEPDLILVTGDLIDELDCLDWIDSVFGQLKSKHGTFFIRGNHDLRIADQEMLLQRLRNAGPNGMVWVGGKCESVSINGATVSLTGNELPWHSGAESLGRDSLPDNALHLLLSHSPDQIDWAKPFEFDLIFAGHNHGGQIAIPFVGPIVAPSKFGVLYASGNFQIEKSFMHVSRGLSGDECIRINCPPEVGCFTLRKT</sequence>
<dbReference type="GO" id="GO:0009245">
    <property type="term" value="P:lipid A biosynthetic process"/>
    <property type="evidence" value="ECO:0007669"/>
    <property type="project" value="TreeGrafter"/>
</dbReference>
<protein>
    <submittedName>
        <fullName evidence="5">Putative metallophosphoesterase</fullName>
        <ecNumber evidence="5">3.1.-.-</ecNumber>
    </submittedName>
</protein>
<keyword evidence="3" id="KW-1133">Transmembrane helix</keyword>
<dbReference type="InterPro" id="IPR051158">
    <property type="entry name" value="Metallophosphoesterase_sf"/>
</dbReference>
<evidence type="ECO:0000313" key="6">
    <source>
        <dbReference type="Proteomes" id="UP000322214"/>
    </source>
</evidence>
<proteinExistence type="predicted"/>
<dbReference type="OrthoDB" id="9780884at2"/>
<feature type="transmembrane region" description="Helical" evidence="3">
    <location>
        <begin position="74"/>
        <end position="93"/>
    </location>
</feature>
<evidence type="ECO:0000256" key="2">
    <source>
        <dbReference type="ARBA" id="ARBA00022801"/>
    </source>
</evidence>
<evidence type="ECO:0000313" key="5">
    <source>
        <dbReference type="EMBL" id="QEG21304.1"/>
    </source>
</evidence>
<feature type="transmembrane region" description="Helical" evidence="3">
    <location>
        <begin position="36"/>
        <end position="54"/>
    </location>
</feature>
<dbReference type="EMBL" id="CP042912">
    <property type="protein sequence ID" value="QEG21304.1"/>
    <property type="molecule type" value="Genomic_DNA"/>
</dbReference>
<dbReference type="GO" id="GO:0016020">
    <property type="term" value="C:membrane"/>
    <property type="evidence" value="ECO:0007669"/>
    <property type="project" value="GOC"/>
</dbReference>
<dbReference type="PANTHER" id="PTHR31302:SF31">
    <property type="entry name" value="PHOSPHODIESTERASE YAEI"/>
    <property type="match status" value="1"/>
</dbReference>
<evidence type="ECO:0000259" key="4">
    <source>
        <dbReference type="Pfam" id="PF00149"/>
    </source>
</evidence>
<dbReference type="GO" id="GO:0008758">
    <property type="term" value="F:UDP-2,3-diacylglucosamine hydrolase activity"/>
    <property type="evidence" value="ECO:0007669"/>
    <property type="project" value="TreeGrafter"/>
</dbReference>
<dbReference type="PANTHER" id="PTHR31302">
    <property type="entry name" value="TRANSMEMBRANE PROTEIN WITH METALLOPHOSPHOESTERASE DOMAIN-RELATED"/>
    <property type="match status" value="1"/>
</dbReference>
<keyword evidence="6" id="KW-1185">Reference proteome</keyword>
<dbReference type="Gene3D" id="3.60.21.10">
    <property type="match status" value="1"/>
</dbReference>
<keyword evidence="3" id="KW-0472">Membrane</keyword>
<feature type="domain" description="Calcineurin-like phosphoesterase" evidence="4">
    <location>
        <begin position="161"/>
        <end position="325"/>
    </location>
</feature>
<reference evidence="5 6" key="1">
    <citation type="submission" date="2019-08" db="EMBL/GenBank/DDBJ databases">
        <title>Deep-cultivation of Planctomycetes and their phenomic and genomic characterization uncovers novel biology.</title>
        <authorList>
            <person name="Wiegand S."/>
            <person name="Jogler M."/>
            <person name="Boedeker C."/>
            <person name="Pinto D."/>
            <person name="Vollmers J."/>
            <person name="Rivas-Marin E."/>
            <person name="Kohn T."/>
            <person name="Peeters S.H."/>
            <person name="Heuer A."/>
            <person name="Rast P."/>
            <person name="Oberbeckmann S."/>
            <person name="Bunk B."/>
            <person name="Jeske O."/>
            <person name="Meyerdierks A."/>
            <person name="Storesund J.E."/>
            <person name="Kallscheuer N."/>
            <person name="Luecker S."/>
            <person name="Lage O.M."/>
            <person name="Pohl T."/>
            <person name="Merkel B.J."/>
            <person name="Hornburger P."/>
            <person name="Mueller R.-W."/>
            <person name="Bruemmer F."/>
            <person name="Labrenz M."/>
            <person name="Spormann A.M."/>
            <person name="Op den Camp H."/>
            <person name="Overmann J."/>
            <person name="Amann R."/>
            <person name="Jetten M.S.M."/>
            <person name="Mascher T."/>
            <person name="Medema M.H."/>
            <person name="Devos D.P."/>
            <person name="Kaster A.-K."/>
            <person name="Ovreas L."/>
            <person name="Rohde M."/>
            <person name="Galperin M.Y."/>
            <person name="Jogler C."/>
        </authorList>
    </citation>
    <scope>NUCLEOTIDE SEQUENCE [LARGE SCALE GENOMIC DNA]</scope>
    <source>
        <strain evidence="5 6">FC18</strain>
    </source>
</reference>
<organism evidence="5 6">
    <name type="scientific">Mariniblastus fucicola</name>
    <dbReference type="NCBI Taxonomy" id="980251"/>
    <lineage>
        <taxon>Bacteria</taxon>
        <taxon>Pseudomonadati</taxon>
        <taxon>Planctomycetota</taxon>
        <taxon>Planctomycetia</taxon>
        <taxon>Pirellulales</taxon>
        <taxon>Pirellulaceae</taxon>
        <taxon>Mariniblastus</taxon>
    </lineage>
</organism>
<feature type="transmembrane region" description="Helical" evidence="3">
    <location>
        <begin position="6"/>
        <end position="24"/>
    </location>
</feature>
<dbReference type="SUPFAM" id="SSF56300">
    <property type="entry name" value="Metallo-dependent phosphatases"/>
    <property type="match status" value="1"/>
</dbReference>
<gene>
    <name evidence="5" type="ORF">MFFC18_11590</name>
</gene>
<dbReference type="AlphaFoldDB" id="A0A5B9P4U5"/>
<dbReference type="Proteomes" id="UP000322214">
    <property type="component" value="Chromosome"/>
</dbReference>
<dbReference type="RefSeq" id="WP_075081695.1">
    <property type="nucleotide sequence ID" value="NZ_CP042912.1"/>
</dbReference>
<keyword evidence="2 5" id="KW-0378">Hydrolase</keyword>
<dbReference type="GO" id="GO:0046872">
    <property type="term" value="F:metal ion binding"/>
    <property type="evidence" value="ECO:0007669"/>
    <property type="project" value="UniProtKB-KW"/>
</dbReference>
<keyword evidence="3" id="KW-0812">Transmembrane</keyword>
<dbReference type="InterPro" id="IPR029052">
    <property type="entry name" value="Metallo-depent_PP-like"/>
</dbReference>